<dbReference type="EMBL" id="JAOYFC010000001">
    <property type="protein sequence ID" value="MCV6823128.1"/>
    <property type="molecule type" value="Genomic_DNA"/>
</dbReference>
<keyword evidence="9" id="KW-1185">Reference proteome</keyword>
<comment type="similarity">
    <text evidence="2">Belongs to the drug/metabolite transporter (DMT) superfamily. 10 TMS drug/metabolite exporter (DME) (TC 2.A.7.3) family.</text>
</comment>
<name>A0AAE3IW21_9RHOB</name>
<accession>A0AAE3IW21</accession>
<comment type="caution">
    <text evidence="8">The sequence shown here is derived from an EMBL/GenBank/DDBJ whole genome shotgun (WGS) entry which is preliminary data.</text>
</comment>
<evidence type="ECO:0000313" key="9">
    <source>
        <dbReference type="Proteomes" id="UP001208041"/>
    </source>
</evidence>
<feature type="transmembrane region" description="Helical" evidence="6">
    <location>
        <begin position="75"/>
        <end position="92"/>
    </location>
</feature>
<dbReference type="InterPro" id="IPR000620">
    <property type="entry name" value="EamA_dom"/>
</dbReference>
<sequence length="305" mass="32501">MNHYAGILSKLLSVTIFMGMATCVKAVSGDIPAGEIVFFRSFFALPVIIVWLAMSHNLPNGLRAANPLGHVWRGFMGIIAMGFGFSAIGLLPLPEFTAIGYAAPLLVVIFAAMFLNEKVGVFRLSAVTVGLIGVIVVIYPRLSIGGGGLGDREALGALLALMGACFAALAQVFIRKMTKTETTSAIVFWFSVTGSVMALFTIPFGWVMPDGRELLLLVLSGILGGLGQIFLTTSYRLSDASLVAPFAYASMILSIAVGYFVFDEVPTVIMLIGASIIISAGIAIILRERHLGLKRAQQRKSDSSF</sequence>
<keyword evidence="3 6" id="KW-0812">Transmembrane</keyword>
<dbReference type="Pfam" id="PF00892">
    <property type="entry name" value="EamA"/>
    <property type="match status" value="2"/>
</dbReference>
<evidence type="ECO:0000256" key="6">
    <source>
        <dbReference type="SAM" id="Phobius"/>
    </source>
</evidence>
<feature type="transmembrane region" description="Helical" evidence="6">
    <location>
        <begin position="154"/>
        <end position="174"/>
    </location>
</feature>
<keyword evidence="5 6" id="KW-0472">Membrane</keyword>
<evidence type="ECO:0000256" key="2">
    <source>
        <dbReference type="ARBA" id="ARBA00009853"/>
    </source>
</evidence>
<dbReference type="Proteomes" id="UP001208041">
    <property type="component" value="Unassembled WGS sequence"/>
</dbReference>
<dbReference type="SUPFAM" id="SSF103481">
    <property type="entry name" value="Multidrug resistance efflux transporter EmrE"/>
    <property type="match status" value="2"/>
</dbReference>
<proteinExistence type="inferred from homology"/>
<feature type="domain" description="EamA" evidence="7">
    <location>
        <begin position="6"/>
        <end position="138"/>
    </location>
</feature>
<feature type="transmembrane region" description="Helical" evidence="6">
    <location>
        <begin position="98"/>
        <end position="115"/>
    </location>
</feature>
<dbReference type="PANTHER" id="PTHR22911">
    <property type="entry name" value="ACYL-MALONYL CONDENSING ENZYME-RELATED"/>
    <property type="match status" value="1"/>
</dbReference>
<gene>
    <name evidence="8" type="ORF">OH136_01055</name>
</gene>
<evidence type="ECO:0000313" key="8">
    <source>
        <dbReference type="EMBL" id="MCV6823128.1"/>
    </source>
</evidence>
<evidence type="ECO:0000256" key="1">
    <source>
        <dbReference type="ARBA" id="ARBA00004141"/>
    </source>
</evidence>
<dbReference type="InterPro" id="IPR037185">
    <property type="entry name" value="EmrE-like"/>
</dbReference>
<feature type="domain" description="EamA" evidence="7">
    <location>
        <begin position="155"/>
        <end position="285"/>
    </location>
</feature>
<evidence type="ECO:0000256" key="4">
    <source>
        <dbReference type="ARBA" id="ARBA00022989"/>
    </source>
</evidence>
<evidence type="ECO:0000256" key="3">
    <source>
        <dbReference type="ARBA" id="ARBA00022692"/>
    </source>
</evidence>
<feature type="transmembrane region" description="Helical" evidence="6">
    <location>
        <begin position="122"/>
        <end position="142"/>
    </location>
</feature>
<dbReference type="GO" id="GO:0016020">
    <property type="term" value="C:membrane"/>
    <property type="evidence" value="ECO:0007669"/>
    <property type="project" value="UniProtKB-SubCell"/>
</dbReference>
<organism evidence="8 9">
    <name type="scientific">Halocynthiibacter halioticoli</name>
    <dbReference type="NCBI Taxonomy" id="2986804"/>
    <lineage>
        <taxon>Bacteria</taxon>
        <taxon>Pseudomonadati</taxon>
        <taxon>Pseudomonadota</taxon>
        <taxon>Alphaproteobacteria</taxon>
        <taxon>Rhodobacterales</taxon>
        <taxon>Paracoccaceae</taxon>
        <taxon>Halocynthiibacter</taxon>
    </lineage>
</organism>
<feature type="transmembrane region" description="Helical" evidence="6">
    <location>
        <begin position="214"/>
        <end position="235"/>
    </location>
</feature>
<dbReference type="PANTHER" id="PTHR22911:SF6">
    <property type="entry name" value="SOLUTE CARRIER FAMILY 35 MEMBER G1"/>
    <property type="match status" value="1"/>
</dbReference>
<evidence type="ECO:0000259" key="7">
    <source>
        <dbReference type="Pfam" id="PF00892"/>
    </source>
</evidence>
<keyword evidence="4 6" id="KW-1133">Transmembrane helix</keyword>
<feature type="transmembrane region" description="Helical" evidence="6">
    <location>
        <begin position="36"/>
        <end position="54"/>
    </location>
</feature>
<feature type="transmembrane region" description="Helical" evidence="6">
    <location>
        <begin position="186"/>
        <end position="208"/>
    </location>
</feature>
<comment type="subcellular location">
    <subcellularLocation>
        <location evidence="1">Membrane</location>
        <topology evidence="1">Multi-pass membrane protein</topology>
    </subcellularLocation>
</comment>
<dbReference type="RefSeq" id="WP_263951958.1">
    <property type="nucleotide sequence ID" value="NZ_JAOYFC010000001.1"/>
</dbReference>
<feature type="transmembrane region" description="Helical" evidence="6">
    <location>
        <begin position="242"/>
        <end position="262"/>
    </location>
</feature>
<feature type="transmembrane region" description="Helical" evidence="6">
    <location>
        <begin position="268"/>
        <end position="286"/>
    </location>
</feature>
<evidence type="ECO:0000256" key="5">
    <source>
        <dbReference type="ARBA" id="ARBA00023136"/>
    </source>
</evidence>
<dbReference type="AlphaFoldDB" id="A0AAE3IW21"/>
<protein>
    <submittedName>
        <fullName evidence="8">DMT family transporter</fullName>
    </submittedName>
</protein>
<reference evidence="8" key="1">
    <citation type="submission" date="2022-10" db="EMBL/GenBank/DDBJ databases">
        <authorList>
            <person name="Yue Y."/>
        </authorList>
    </citation>
    <scope>NUCLEOTIDE SEQUENCE</scope>
    <source>
        <strain evidence="8">Z654</strain>
    </source>
</reference>